<dbReference type="PANTHER" id="PTHR33365:SF11">
    <property type="entry name" value="TAT PATHWAY SIGNAL SEQUENCE"/>
    <property type="match status" value="1"/>
</dbReference>
<evidence type="ECO:0000256" key="1">
    <source>
        <dbReference type="ARBA" id="ARBA00004685"/>
    </source>
</evidence>
<evidence type="ECO:0000256" key="2">
    <source>
        <dbReference type="ARBA" id="ARBA00023002"/>
    </source>
</evidence>
<organism evidence="4 5">
    <name type="scientific">Botryosphaeria dothidea</name>
    <dbReference type="NCBI Taxonomy" id="55169"/>
    <lineage>
        <taxon>Eukaryota</taxon>
        <taxon>Fungi</taxon>
        <taxon>Dikarya</taxon>
        <taxon>Ascomycota</taxon>
        <taxon>Pezizomycotina</taxon>
        <taxon>Dothideomycetes</taxon>
        <taxon>Dothideomycetes incertae sedis</taxon>
        <taxon>Botryosphaeriales</taxon>
        <taxon>Botryosphaeriaceae</taxon>
        <taxon>Botryosphaeria</taxon>
    </lineage>
</organism>
<evidence type="ECO:0000256" key="3">
    <source>
        <dbReference type="ARBA" id="ARBA00035112"/>
    </source>
</evidence>
<comment type="pathway">
    <text evidence="1">Mycotoxin biosynthesis.</text>
</comment>
<reference evidence="4" key="1">
    <citation type="submission" date="2020-04" db="EMBL/GenBank/DDBJ databases">
        <title>Genome Assembly and Annotation of Botryosphaeria dothidea sdau 11-99, a Latent Pathogen of Apple Fruit Ring Rot in China.</title>
        <authorList>
            <person name="Yu C."/>
            <person name="Diao Y."/>
            <person name="Lu Q."/>
            <person name="Zhao J."/>
            <person name="Cui S."/>
            <person name="Peng C."/>
            <person name="He B."/>
            <person name="Liu H."/>
        </authorList>
    </citation>
    <scope>NUCLEOTIDE SEQUENCE [LARGE SCALE GENOMIC DNA]</scope>
    <source>
        <strain evidence="4">Sdau11-99</strain>
    </source>
</reference>
<name>A0A8H4MXP7_9PEZI</name>
<dbReference type="GO" id="GO:0043386">
    <property type="term" value="P:mycotoxin biosynthetic process"/>
    <property type="evidence" value="ECO:0007669"/>
    <property type="project" value="InterPro"/>
</dbReference>
<evidence type="ECO:0008006" key="6">
    <source>
        <dbReference type="Google" id="ProtNLM"/>
    </source>
</evidence>
<comment type="caution">
    <text evidence="4">The sequence shown here is derived from an EMBL/GenBank/DDBJ whole genome shotgun (WGS) entry which is preliminary data.</text>
</comment>
<dbReference type="AlphaFoldDB" id="A0A8H4MXP7"/>
<sequence>MPLKTVVFDEHRELYGRPSAETNAAWDALMPLGSSHSRNGWVLIPNPEEYNLRPGVLVPELGVERFSVAMYHQLHCLRIIRDYYWDLIQTVETGSQDEARKEAVKQLQYEHPQHCFSYLVQAVQCNADLTMEWAILEKDGSRFQVDGVGVPHFQCKDPNKVKSWIETVHSPPDPNKTHHHE</sequence>
<dbReference type="GO" id="GO:0016491">
    <property type="term" value="F:oxidoreductase activity"/>
    <property type="evidence" value="ECO:0007669"/>
    <property type="project" value="UniProtKB-KW"/>
</dbReference>
<dbReference type="EMBL" id="WWBZ02000062">
    <property type="protein sequence ID" value="KAF4302859.1"/>
    <property type="molecule type" value="Genomic_DNA"/>
</dbReference>
<protein>
    <recommendedName>
        <fullName evidence="6">Tat pathway signal sequence protein</fullName>
    </recommendedName>
</protein>
<keyword evidence="5" id="KW-1185">Reference proteome</keyword>
<proteinExistence type="inferred from homology"/>
<comment type="similarity">
    <text evidence="3">Belongs to the ustYa family.</text>
</comment>
<dbReference type="InterPro" id="IPR021765">
    <property type="entry name" value="UstYa-like"/>
</dbReference>
<evidence type="ECO:0000313" key="4">
    <source>
        <dbReference type="EMBL" id="KAF4302859.1"/>
    </source>
</evidence>
<dbReference type="Pfam" id="PF11807">
    <property type="entry name" value="UstYa"/>
    <property type="match status" value="1"/>
</dbReference>
<dbReference type="PANTHER" id="PTHR33365">
    <property type="entry name" value="YALI0B05434P"/>
    <property type="match status" value="1"/>
</dbReference>
<accession>A0A8H4MXP7</accession>
<dbReference type="Proteomes" id="UP000572817">
    <property type="component" value="Unassembled WGS sequence"/>
</dbReference>
<evidence type="ECO:0000313" key="5">
    <source>
        <dbReference type="Proteomes" id="UP000572817"/>
    </source>
</evidence>
<keyword evidence="2" id="KW-0560">Oxidoreductase</keyword>
<gene>
    <name evidence="4" type="ORF">GTA08_BOTSDO09049</name>
</gene>
<dbReference type="OrthoDB" id="3687641at2759"/>